<dbReference type="EMBL" id="AYYN01000176">
    <property type="protein sequence ID" value="KRM70257.1"/>
    <property type="molecule type" value="Genomic_DNA"/>
</dbReference>
<evidence type="ECO:0000256" key="1">
    <source>
        <dbReference type="SAM" id="MobiDB-lite"/>
    </source>
</evidence>
<dbReference type="Gene3D" id="2.60.40.10">
    <property type="entry name" value="Immunoglobulins"/>
    <property type="match status" value="1"/>
</dbReference>
<evidence type="ECO:0000313" key="4">
    <source>
        <dbReference type="Proteomes" id="UP000051612"/>
    </source>
</evidence>
<feature type="compositionally biased region" description="Basic and acidic residues" evidence="1">
    <location>
        <begin position="139"/>
        <end position="148"/>
    </location>
</feature>
<gene>
    <name evidence="3" type="ORF">FC48_GL001782</name>
</gene>
<evidence type="ECO:0000313" key="3">
    <source>
        <dbReference type="EMBL" id="KRM70257.1"/>
    </source>
</evidence>
<feature type="region of interest" description="Disordered" evidence="1">
    <location>
        <begin position="139"/>
        <end position="237"/>
    </location>
</feature>
<feature type="compositionally biased region" description="Low complexity" evidence="1">
    <location>
        <begin position="190"/>
        <end position="202"/>
    </location>
</feature>
<dbReference type="InterPro" id="IPR013783">
    <property type="entry name" value="Ig-like_fold"/>
</dbReference>
<dbReference type="Proteomes" id="UP000051612">
    <property type="component" value="Unassembled WGS sequence"/>
</dbReference>
<sequence>MMLSTVLLSSAGTVLADQVKPTSETNVSQKDSSKKNETVQNTKPDSSKDSSNVAQKDESGAESATNDPVQTLKEQTMVIKKVIAKGGSQMATVTSGSESSDKDDQKSPGIAESSLKGVPNSKFVVYDVTELMNTIIKEKLGIDDKQLEEVNSENNDATTDKSATEKNETESSSEKSDSSRKDKQDDVKQESSITSTNSGNSSESKEDSTDNSLSEKVRDLRNGDSLRKEISERAAKLNNDQLKSVAEVTTDDSGAATVKLPIDGKYHAYYVVNTETAKESYATNASPIVVITPITEDDGEYASEFTIYPKSDEVPKESEQGKEEGPQKTETTATMYQTGHKDQSLFSEFVSWVRGLFK</sequence>
<feature type="region of interest" description="Disordered" evidence="1">
    <location>
        <begin position="9"/>
        <end position="73"/>
    </location>
</feature>
<feature type="compositionally biased region" description="Basic and acidic residues" evidence="1">
    <location>
        <begin position="203"/>
        <end position="235"/>
    </location>
</feature>
<name>A0A0R2ASA9_9LACO</name>
<comment type="caution">
    <text evidence="3">The sequence shown here is derived from an EMBL/GenBank/DDBJ whole genome shotgun (WGS) entry which is preliminary data.</text>
</comment>
<protein>
    <recommendedName>
        <fullName evidence="2">Gram-positive pilin subunit D1 N-terminal domain-containing protein</fullName>
    </recommendedName>
</protein>
<feature type="domain" description="Gram-positive pilin subunit D1 N-terminal" evidence="2">
    <location>
        <begin position="74"/>
        <end position="310"/>
    </location>
</feature>
<feature type="compositionally biased region" description="Polar residues" evidence="1">
    <location>
        <begin position="89"/>
        <end position="98"/>
    </location>
</feature>
<feature type="compositionally biased region" description="Polar residues" evidence="1">
    <location>
        <begin position="62"/>
        <end position="73"/>
    </location>
</feature>
<feature type="compositionally biased region" description="Basic and acidic residues" evidence="1">
    <location>
        <begin position="310"/>
        <end position="327"/>
    </location>
</feature>
<organism evidence="3 4">
    <name type="scientific">Ligilactobacillus murinus DSM 20452 = NBRC 14221</name>
    <dbReference type="NCBI Taxonomy" id="1423772"/>
    <lineage>
        <taxon>Bacteria</taxon>
        <taxon>Bacillati</taxon>
        <taxon>Bacillota</taxon>
        <taxon>Bacilli</taxon>
        <taxon>Lactobacillales</taxon>
        <taxon>Lactobacillaceae</taxon>
        <taxon>Ligilactobacillus</taxon>
    </lineage>
</organism>
<dbReference type="Pfam" id="PF16555">
    <property type="entry name" value="GramPos_pilinD1"/>
    <property type="match status" value="1"/>
</dbReference>
<accession>A0A0R2ASA9</accession>
<feature type="region of interest" description="Disordered" evidence="1">
    <location>
        <begin position="86"/>
        <end position="122"/>
    </location>
</feature>
<dbReference type="InterPro" id="IPR032364">
    <property type="entry name" value="GramPos_pilinD1_N"/>
</dbReference>
<feature type="compositionally biased region" description="Polar residues" evidence="1">
    <location>
        <begin position="328"/>
        <end position="337"/>
    </location>
</feature>
<feature type="compositionally biased region" description="Polar residues" evidence="1">
    <location>
        <begin position="38"/>
        <end position="54"/>
    </location>
</feature>
<dbReference type="AlphaFoldDB" id="A0A0R2ASA9"/>
<feature type="compositionally biased region" description="Polar residues" evidence="1">
    <location>
        <begin position="20"/>
        <end position="30"/>
    </location>
</feature>
<evidence type="ECO:0000259" key="2">
    <source>
        <dbReference type="Pfam" id="PF16555"/>
    </source>
</evidence>
<feature type="compositionally biased region" description="Basic and acidic residues" evidence="1">
    <location>
        <begin position="158"/>
        <end position="189"/>
    </location>
</feature>
<feature type="region of interest" description="Disordered" evidence="1">
    <location>
        <begin position="310"/>
        <end position="337"/>
    </location>
</feature>
<reference evidence="3 4" key="1">
    <citation type="journal article" date="2015" name="Genome Announc.">
        <title>Expanding the biotechnology potential of lactobacilli through comparative genomics of 213 strains and associated genera.</title>
        <authorList>
            <person name="Sun Z."/>
            <person name="Harris H.M."/>
            <person name="McCann A."/>
            <person name="Guo C."/>
            <person name="Argimon S."/>
            <person name="Zhang W."/>
            <person name="Yang X."/>
            <person name="Jeffery I.B."/>
            <person name="Cooney J.C."/>
            <person name="Kagawa T.F."/>
            <person name="Liu W."/>
            <person name="Song Y."/>
            <person name="Salvetti E."/>
            <person name="Wrobel A."/>
            <person name="Rasinkangas P."/>
            <person name="Parkhill J."/>
            <person name="Rea M.C."/>
            <person name="O'Sullivan O."/>
            <person name="Ritari J."/>
            <person name="Douillard F.P."/>
            <person name="Paul Ross R."/>
            <person name="Yang R."/>
            <person name="Briner A.E."/>
            <person name="Felis G.E."/>
            <person name="de Vos W.M."/>
            <person name="Barrangou R."/>
            <person name="Klaenhammer T.R."/>
            <person name="Caufield P.W."/>
            <person name="Cui Y."/>
            <person name="Zhang H."/>
            <person name="O'Toole P.W."/>
        </authorList>
    </citation>
    <scope>NUCLEOTIDE SEQUENCE [LARGE SCALE GENOMIC DNA]</scope>
    <source>
        <strain evidence="3 4">DSM 20452</strain>
    </source>
</reference>
<proteinExistence type="predicted"/>
<dbReference type="PATRIC" id="fig|1423772.3.peg.1897"/>